<dbReference type="InterPro" id="IPR043128">
    <property type="entry name" value="Rev_trsase/Diguanyl_cyclase"/>
</dbReference>
<evidence type="ECO:0000259" key="7">
    <source>
        <dbReference type="PROSITE" id="PS50885"/>
    </source>
</evidence>
<dbReference type="Gene3D" id="3.30.70.270">
    <property type="match status" value="1"/>
</dbReference>
<dbReference type="GO" id="GO:0005886">
    <property type="term" value="C:plasma membrane"/>
    <property type="evidence" value="ECO:0007669"/>
    <property type="project" value="UniProtKB-SubCell"/>
</dbReference>
<evidence type="ECO:0000256" key="6">
    <source>
        <dbReference type="SAM" id="Phobius"/>
    </source>
</evidence>
<dbReference type="FunFam" id="3.30.70.270:FF:000001">
    <property type="entry name" value="Diguanylate cyclase domain protein"/>
    <property type="match status" value="1"/>
</dbReference>
<protein>
    <submittedName>
        <fullName evidence="9">GGDEF domain-containing protein</fullName>
    </submittedName>
</protein>
<keyword evidence="4 6" id="KW-1133">Transmembrane helix</keyword>
<dbReference type="SMART" id="SM00267">
    <property type="entry name" value="GGDEF"/>
    <property type="match status" value="1"/>
</dbReference>
<dbReference type="NCBIfam" id="TIGR00254">
    <property type="entry name" value="GGDEF"/>
    <property type="match status" value="1"/>
</dbReference>
<evidence type="ECO:0000256" key="5">
    <source>
        <dbReference type="ARBA" id="ARBA00023136"/>
    </source>
</evidence>
<dbReference type="AlphaFoldDB" id="A0A1R1I7M2"/>
<evidence type="ECO:0000259" key="8">
    <source>
        <dbReference type="PROSITE" id="PS50887"/>
    </source>
</evidence>
<dbReference type="Pfam" id="PF02743">
    <property type="entry name" value="dCache_1"/>
    <property type="match status" value="1"/>
</dbReference>
<accession>A0A1R1I7M2</accession>
<sequence length="532" mass="57996">MMFRFSLNSLTTRIIILGTVLLLVGALGRVVFLTDYLRKDVTELTSAQLLTIANYVAQDVDRDIIVRRDFLAHVAKTFPLALLGKPQALQAWLGERHDLNPLFSRGLVVLDTNGVVISDYPALPERVGSSASDRDYFQQALRGKAAIGQPILGRAAGIPVLPMAEPLRDDTGKVRAVLVGISALQSANFMEALYSTRIGHSGGLLLISPRHGLFVGSSDPGMILAKTPPAGVNKLHDLTMEGFRGTGITINAKGIEELAATASVPSADWVVVARLPTTEAFTPVARLRQFVLRNTAIILPIFVIFMILMMRHLMRPLMDTARRADRMTLGEIPLESLPVVRKDEVGHLTAAFNRVLGKLLESRAELTHIAHHDLLTGLPNRKLLADRMKLALARAQRSHGKVAVLFLDLDGFKPINDRFGHESGDLALCEVTRRLTSVIRREDTLARVGGDEFVILLSDLGAAPEAAVTSVANKCLAVFERPFLLPHQSCQLATSIGIALGDGDSDQDRLLIAADQAMYRAKEAGRGRFCWA</sequence>
<dbReference type="SUPFAM" id="SSF103190">
    <property type="entry name" value="Sensory domain-like"/>
    <property type="match status" value="1"/>
</dbReference>
<dbReference type="PANTHER" id="PTHR46663:SF3">
    <property type="entry name" value="SLL0267 PROTEIN"/>
    <property type="match status" value="1"/>
</dbReference>
<name>A0A1R1I7M2_9RHOO</name>
<evidence type="ECO:0000313" key="10">
    <source>
        <dbReference type="Proteomes" id="UP000187526"/>
    </source>
</evidence>
<dbReference type="EMBL" id="MTHD01000002">
    <property type="protein sequence ID" value="OMG54742.1"/>
    <property type="molecule type" value="Genomic_DNA"/>
</dbReference>
<comment type="subcellular location">
    <subcellularLocation>
        <location evidence="1">Cell membrane</location>
        <topology evidence="1">Multi-pass membrane protein</topology>
    </subcellularLocation>
</comment>
<dbReference type="PROSITE" id="PS50885">
    <property type="entry name" value="HAMP"/>
    <property type="match status" value="1"/>
</dbReference>
<feature type="domain" description="GGDEF" evidence="8">
    <location>
        <begin position="400"/>
        <end position="532"/>
    </location>
</feature>
<reference evidence="9 10" key="1">
    <citation type="submission" date="2016-10" db="EMBL/GenBank/DDBJ databases">
        <title>Alkaliphiles isolated from bioreactors.</title>
        <authorList>
            <person name="Salah Z."/>
            <person name="Rout S.P."/>
            <person name="Humphreys P.N."/>
        </authorList>
    </citation>
    <scope>NUCLEOTIDE SEQUENCE [LARGE SCALE GENOMIC DNA]</scope>
    <source>
        <strain evidence="9 10">ZS02</strain>
    </source>
</reference>
<dbReference type="Gene3D" id="6.10.340.10">
    <property type="match status" value="1"/>
</dbReference>
<evidence type="ECO:0000256" key="4">
    <source>
        <dbReference type="ARBA" id="ARBA00022989"/>
    </source>
</evidence>
<proteinExistence type="predicted"/>
<dbReference type="InterPro" id="IPR029787">
    <property type="entry name" value="Nucleotide_cyclase"/>
</dbReference>
<dbReference type="RefSeq" id="WP_076093087.1">
    <property type="nucleotide sequence ID" value="NZ_MTHD01000002.1"/>
</dbReference>
<dbReference type="CDD" id="cd01949">
    <property type="entry name" value="GGDEF"/>
    <property type="match status" value="1"/>
</dbReference>
<dbReference type="InterPro" id="IPR003660">
    <property type="entry name" value="HAMP_dom"/>
</dbReference>
<dbReference type="CDD" id="cd06225">
    <property type="entry name" value="HAMP"/>
    <property type="match status" value="1"/>
</dbReference>
<dbReference type="CDD" id="cd18774">
    <property type="entry name" value="PDC2_HK_sensor"/>
    <property type="match status" value="1"/>
</dbReference>
<dbReference type="Pfam" id="PF00672">
    <property type="entry name" value="HAMP"/>
    <property type="match status" value="1"/>
</dbReference>
<dbReference type="GO" id="GO:0003824">
    <property type="term" value="F:catalytic activity"/>
    <property type="evidence" value="ECO:0007669"/>
    <property type="project" value="UniProtKB-ARBA"/>
</dbReference>
<dbReference type="CDD" id="cd12914">
    <property type="entry name" value="PDC1_DGC_like"/>
    <property type="match status" value="1"/>
</dbReference>
<dbReference type="SUPFAM" id="SSF158472">
    <property type="entry name" value="HAMP domain-like"/>
    <property type="match status" value="1"/>
</dbReference>
<dbReference type="Pfam" id="PF00990">
    <property type="entry name" value="GGDEF"/>
    <property type="match status" value="1"/>
</dbReference>
<dbReference type="InterPro" id="IPR033479">
    <property type="entry name" value="dCache_1"/>
</dbReference>
<dbReference type="PANTHER" id="PTHR46663">
    <property type="entry name" value="DIGUANYLATE CYCLASE DGCT-RELATED"/>
    <property type="match status" value="1"/>
</dbReference>
<feature type="domain" description="HAMP" evidence="7">
    <location>
        <begin position="311"/>
        <end position="364"/>
    </location>
</feature>
<evidence type="ECO:0000256" key="1">
    <source>
        <dbReference type="ARBA" id="ARBA00004651"/>
    </source>
</evidence>
<comment type="caution">
    <text evidence="9">The sequence shown here is derived from an EMBL/GenBank/DDBJ whole genome shotgun (WGS) entry which is preliminary data.</text>
</comment>
<keyword evidence="5 6" id="KW-0472">Membrane</keyword>
<dbReference type="SUPFAM" id="SSF55073">
    <property type="entry name" value="Nucleotide cyclase"/>
    <property type="match status" value="1"/>
</dbReference>
<dbReference type="InterPro" id="IPR000160">
    <property type="entry name" value="GGDEF_dom"/>
</dbReference>
<evidence type="ECO:0000256" key="3">
    <source>
        <dbReference type="ARBA" id="ARBA00022692"/>
    </source>
</evidence>
<dbReference type="OrthoDB" id="9812260at2"/>
<dbReference type="Gene3D" id="3.30.450.20">
    <property type="entry name" value="PAS domain"/>
    <property type="match status" value="1"/>
</dbReference>
<evidence type="ECO:0000256" key="2">
    <source>
        <dbReference type="ARBA" id="ARBA00022475"/>
    </source>
</evidence>
<dbReference type="GO" id="GO:0007165">
    <property type="term" value="P:signal transduction"/>
    <property type="evidence" value="ECO:0007669"/>
    <property type="project" value="InterPro"/>
</dbReference>
<dbReference type="InterPro" id="IPR052163">
    <property type="entry name" value="DGC-Regulatory_Protein"/>
</dbReference>
<feature type="transmembrane region" description="Helical" evidence="6">
    <location>
        <begin position="290"/>
        <end position="308"/>
    </location>
</feature>
<evidence type="ECO:0000313" key="9">
    <source>
        <dbReference type="EMBL" id="OMG54742.1"/>
    </source>
</evidence>
<dbReference type="SMART" id="SM00304">
    <property type="entry name" value="HAMP"/>
    <property type="match status" value="1"/>
</dbReference>
<dbReference type="STRING" id="418702.BJN45_06025"/>
<organism evidence="9 10">
    <name type="scientific">Azonexus hydrophilus</name>
    <dbReference type="NCBI Taxonomy" id="418702"/>
    <lineage>
        <taxon>Bacteria</taxon>
        <taxon>Pseudomonadati</taxon>
        <taxon>Pseudomonadota</taxon>
        <taxon>Betaproteobacteria</taxon>
        <taxon>Rhodocyclales</taxon>
        <taxon>Azonexaceae</taxon>
        <taxon>Azonexus</taxon>
    </lineage>
</organism>
<dbReference type="Proteomes" id="UP000187526">
    <property type="component" value="Unassembled WGS sequence"/>
</dbReference>
<dbReference type="InterPro" id="IPR029151">
    <property type="entry name" value="Sensor-like_sf"/>
</dbReference>
<keyword evidence="10" id="KW-1185">Reference proteome</keyword>
<keyword evidence="3 6" id="KW-0812">Transmembrane</keyword>
<dbReference type="PROSITE" id="PS50887">
    <property type="entry name" value="GGDEF"/>
    <property type="match status" value="1"/>
</dbReference>
<gene>
    <name evidence="9" type="ORF">BJN45_06025</name>
</gene>
<keyword evidence="2" id="KW-1003">Cell membrane</keyword>